<name>A0A1R3HM04_9ROSI</name>
<dbReference type="AlphaFoldDB" id="A0A1R3HM04"/>
<protein>
    <submittedName>
        <fullName evidence="2">ATP synthase alpha subunit mitochondrial</fullName>
    </submittedName>
</protein>
<dbReference type="STRING" id="93759.A0A1R3HM04"/>
<gene>
    <name evidence="2" type="ORF">COLO4_28279</name>
</gene>
<proteinExistence type="predicted"/>
<accession>A0A1R3HM04</accession>
<keyword evidence="3" id="KW-1185">Reference proteome</keyword>
<evidence type="ECO:0000256" key="1">
    <source>
        <dbReference type="SAM" id="MobiDB-lite"/>
    </source>
</evidence>
<dbReference type="EMBL" id="AWUE01019813">
    <property type="protein sequence ID" value="OMO71389.1"/>
    <property type="molecule type" value="Genomic_DNA"/>
</dbReference>
<organism evidence="2 3">
    <name type="scientific">Corchorus olitorius</name>
    <dbReference type="NCBI Taxonomy" id="93759"/>
    <lineage>
        <taxon>Eukaryota</taxon>
        <taxon>Viridiplantae</taxon>
        <taxon>Streptophyta</taxon>
        <taxon>Embryophyta</taxon>
        <taxon>Tracheophyta</taxon>
        <taxon>Spermatophyta</taxon>
        <taxon>Magnoliopsida</taxon>
        <taxon>eudicotyledons</taxon>
        <taxon>Gunneridae</taxon>
        <taxon>Pentapetalae</taxon>
        <taxon>rosids</taxon>
        <taxon>malvids</taxon>
        <taxon>Malvales</taxon>
        <taxon>Malvaceae</taxon>
        <taxon>Grewioideae</taxon>
        <taxon>Apeibeae</taxon>
        <taxon>Corchorus</taxon>
    </lineage>
</organism>
<feature type="region of interest" description="Disordered" evidence="1">
    <location>
        <begin position="1"/>
        <end position="35"/>
    </location>
</feature>
<evidence type="ECO:0000313" key="3">
    <source>
        <dbReference type="Proteomes" id="UP000187203"/>
    </source>
</evidence>
<reference evidence="3" key="1">
    <citation type="submission" date="2013-09" db="EMBL/GenBank/DDBJ databases">
        <title>Corchorus olitorius genome sequencing.</title>
        <authorList>
            <person name="Alam M."/>
            <person name="Haque M.S."/>
            <person name="Islam M.S."/>
            <person name="Emdad E.M."/>
            <person name="Islam M.M."/>
            <person name="Ahmed B."/>
            <person name="Halim A."/>
            <person name="Hossen Q.M.M."/>
            <person name="Hossain M.Z."/>
            <person name="Ahmed R."/>
            <person name="Khan M.M."/>
            <person name="Islam R."/>
            <person name="Rashid M.M."/>
            <person name="Khan S.A."/>
            <person name="Rahman M.S."/>
            <person name="Alam M."/>
            <person name="Yahiya A.S."/>
            <person name="Khan M.S."/>
            <person name="Azam M.S."/>
            <person name="Haque T."/>
            <person name="Lashkar M.Z.H."/>
            <person name="Akhand A.I."/>
            <person name="Morshed G."/>
            <person name="Roy S."/>
            <person name="Uddin K.S."/>
            <person name="Rabeya T."/>
            <person name="Hossain A.S."/>
            <person name="Chowdhury A."/>
            <person name="Snigdha A.R."/>
            <person name="Mortoza M.S."/>
            <person name="Matin S.A."/>
            <person name="Hoque S.M.E."/>
            <person name="Islam M.K."/>
            <person name="Roy D.K."/>
            <person name="Haider R."/>
            <person name="Moosa M.M."/>
            <person name="Elias S.M."/>
            <person name="Hasan A.M."/>
            <person name="Jahan S."/>
            <person name="Shafiuddin M."/>
            <person name="Mahmood N."/>
            <person name="Shommy N.S."/>
        </authorList>
    </citation>
    <scope>NUCLEOTIDE SEQUENCE [LARGE SCALE GENOMIC DNA]</scope>
    <source>
        <strain evidence="3">cv. O-4</strain>
    </source>
</reference>
<comment type="caution">
    <text evidence="2">The sequence shown here is derived from an EMBL/GenBank/DDBJ whole genome shotgun (WGS) entry which is preliminary data.</text>
</comment>
<dbReference type="Proteomes" id="UP000187203">
    <property type="component" value="Unassembled WGS sequence"/>
</dbReference>
<feature type="compositionally biased region" description="Acidic residues" evidence="1">
    <location>
        <begin position="10"/>
        <end position="24"/>
    </location>
</feature>
<sequence>MVKMSPPAKEEEENMEDDEEDDEQGATCGACGDSYGGDVLWICSDIC</sequence>
<evidence type="ECO:0000313" key="2">
    <source>
        <dbReference type="EMBL" id="OMO71389.1"/>
    </source>
</evidence>